<evidence type="ECO:0000313" key="6">
    <source>
        <dbReference type="EMBL" id="QAY72433.1"/>
    </source>
</evidence>
<dbReference type="Proteomes" id="UP000291259">
    <property type="component" value="Chromosome"/>
</dbReference>
<evidence type="ECO:0000256" key="5">
    <source>
        <dbReference type="SAM" id="Phobius"/>
    </source>
</evidence>
<feature type="transmembrane region" description="Helical" evidence="5">
    <location>
        <begin position="71"/>
        <end position="92"/>
    </location>
</feature>
<dbReference type="GO" id="GO:0016020">
    <property type="term" value="C:membrane"/>
    <property type="evidence" value="ECO:0007669"/>
    <property type="project" value="UniProtKB-SubCell"/>
</dbReference>
<protein>
    <submittedName>
        <fullName evidence="6">DoxX family protein</fullName>
    </submittedName>
</protein>
<keyword evidence="3 5" id="KW-1133">Transmembrane helix</keyword>
<gene>
    <name evidence="6" type="ORF">ET445_02835</name>
</gene>
<keyword evidence="7" id="KW-1185">Reference proteome</keyword>
<dbReference type="EMBL" id="CP035491">
    <property type="protein sequence ID" value="QAY72433.1"/>
    <property type="molecule type" value="Genomic_DNA"/>
</dbReference>
<organism evidence="6 7">
    <name type="scientific">Agromyces protaetiae</name>
    <dbReference type="NCBI Taxonomy" id="2509455"/>
    <lineage>
        <taxon>Bacteria</taxon>
        <taxon>Bacillati</taxon>
        <taxon>Actinomycetota</taxon>
        <taxon>Actinomycetes</taxon>
        <taxon>Micrococcales</taxon>
        <taxon>Microbacteriaceae</taxon>
        <taxon>Agromyces</taxon>
    </lineage>
</organism>
<reference evidence="6 7" key="1">
    <citation type="submission" date="2019-01" db="EMBL/GenBank/DDBJ databases">
        <title>Genome sequencing of strain FW100M-8.</title>
        <authorList>
            <person name="Heo J."/>
            <person name="Kim S.-J."/>
            <person name="Kim J.-S."/>
            <person name="Hong S.-B."/>
            <person name="Kwon S.-W."/>
        </authorList>
    </citation>
    <scope>NUCLEOTIDE SEQUENCE [LARGE SCALE GENOMIC DNA]</scope>
    <source>
        <strain evidence="6 7">FW100M-8</strain>
    </source>
</reference>
<feature type="transmembrane region" description="Helical" evidence="5">
    <location>
        <begin position="98"/>
        <end position="118"/>
    </location>
</feature>
<evidence type="ECO:0000256" key="4">
    <source>
        <dbReference type="ARBA" id="ARBA00023136"/>
    </source>
</evidence>
<sequence>MIIVLWIATALLALAFLAAGFMKASTPREKLLPKMAYMEDLSDGQARVVGVLEVLGALGLVLPAATGVLPWLTPVAAFALVVTMIVGVAIHVRRKEPFVPAAVLGVFAAVVGSGWIIFG</sequence>
<dbReference type="InterPro" id="IPR032808">
    <property type="entry name" value="DoxX"/>
</dbReference>
<accession>A0A4P6FBY6</accession>
<dbReference type="RefSeq" id="WP_129188652.1">
    <property type="nucleotide sequence ID" value="NZ_CP035491.1"/>
</dbReference>
<keyword evidence="4 5" id="KW-0472">Membrane</keyword>
<name>A0A4P6FBY6_9MICO</name>
<proteinExistence type="predicted"/>
<evidence type="ECO:0000256" key="3">
    <source>
        <dbReference type="ARBA" id="ARBA00022989"/>
    </source>
</evidence>
<evidence type="ECO:0000256" key="2">
    <source>
        <dbReference type="ARBA" id="ARBA00022692"/>
    </source>
</evidence>
<dbReference type="KEGG" id="agf:ET445_02835"/>
<comment type="subcellular location">
    <subcellularLocation>
        <location evidence="1">Membrane</location>
        <topology evidence="1">Multi-pass membrane protein</topology>
    </subcellularLocation>
</comment>
<dbReference type="Pfam" id="PF13564">
    <property type="entry name" value="DoxX_2"/>
    <property type="match status" value="1"/>
</dbReference>
<keyword evidence="2 5" id="KW-0812">Transmembrane</keyword>
<evidence type="ECO:0000313" key="7">
    <source>
        <dbReference type="Proteomes" id="UP000291259"/>
    </source>
</evidence>
<evidence type="ECO:0000256" key="1">
    <source>
        <dbReference type="ARBA" id="ARBA00004141"/>
    </source>
</evidence>
<dbReference type="AlphaFoldDB" id="A0A4P6FBY6"/>